<dbReference type="InterPro" id="IPR001952">
    <property type="entry name" value="Alkaline_phosphatase"/>
</dbReference>
<keyword evidence="1" id="KW-0597">Phosphoprotein</keyword>
<dbReference type="PANTHER" id="PTHR11596:SF5">
    <property type="entry name" value="ALKALINE PHOSPHATASE"/>
    <property type="match status" value="1"/>
</dbReference>
<keyword evidence="5" id="KW-1185">Reference proteome</keyword>
<keyword evidence="3" id="KW-0732">Signal</keyword>
<sequence length="480" mass="49516">MRTRAVRPIAAAAAAGALVLVGATAWATSSDLTGNGDARRLHGDQTSAVRKAIDGSAARNVILFIGDGMGDSEITVARDYAKGAAGRFAGIDGLPLTGQYTTYALDKKDGKPDYVTDSAASGSGWSTGTKTYNGAISVDVDGDPQRTILEIAKANGLRTGDVTTAEIQDATPAVLVSHVTDRSCYGPSVTTTKCPTNALENGGLGSITEQLLNTRPDVTLGGGSKTFDETAKAGAWSGKTLLQQANARGYQVIGDAAGLAAVTKADQKSPVLGLFATGNMPVRWTGPLATHTGGAEAPATCTPNPAYSSTRPNLQAMTSKAISLLDDKHAKKGFFLQVEGASIDKQDHAADPCGQIGETVDLDEAVKAALDFAKKDGNTLVVLTADHGHSSQIIYPGTTTPGLTRTLLTADGKPMTVAYGTADTGGSQDHTGTQVRIAAYGPRAANVVGLTDQTDLFFTIRDALKLKSNAPAPWGQHGHH</sequence>
<dbReference type="EMBL" id="JAUCGQ010000001">
    <property type="protein sequence ID" value="MDM7855227.1"/>
    <property type="molecule type" value="Genomic_DNA"/>
</dbReference>
<feature type="signal peptide" evidence="3">
    <location>
        <begin position="1"/>
        <end position="27"/>
    </location>
</feature>
<protein>
    <submittedName>
        <fullName evidence="4">Alkaline phosphatase</fullName>
        <ecNumber evidence="4">3.1.3.1</ecNumber>
    </submittedName>
</protein>
<dbReference type="SUPFAM" id="SSF53649">
    <property type="entry name" value="Alkaline phosphatase-like"/>
    <property type="match status" value="1"/>
</dbReference>
<feature type="chain" id="PRO_5046233994" evidence="3">
    <location>
        <begin position="28"/>
        <end position="480"/>
    </location>
</feature>
<evidence type="ECO:0000256" key="3">
    <source>
        <dbReference type="SAM" id="SignalP"/>
    </source>
</evidence>
<keyword evidence="4" id="KW-0378">Hydrolase</keyword>
<dbReference type="NCBIfam" id="NF007810">
    <property type="entry name" value="PRK10518.1"/>
    <property type="match status" value="1"/>
</dbReference>
<organism evidence="4 5">
    <name type="scientific">Cellulomonas alba</name>
    <dbReference type="NCBI Taxonomy" id="3053467"/>
    <lineage>
        <taxon>Bacteria</taxon>
        <taxon>Bacillati</taxon>
        <taxon>Actinomycetota</taxon>
        <taxon>Actinomycetes</taxon>
        <taxon>Micrococcales</taxon>
        <taxon>Cellulomonadaceae</taxon>
        <taxon>Cellulomonas</taxon>
    </lineage>
</organism>
<evidence type="ECO:0000256" key="1">
    <source>
        <dbReference type="ARBA" id="ARBA00022553"/>
    </source>
</evidence>
<reference evidence="4 5" key="1">
    <citation type="submission" date="2023-06" db="EMBL/GenBank/DDBJ databases">
        <title>Cellulomonas sp. MW4 Whole genome sequence.</title>
        <authorList>
            <person name="Park S."/>
        </authorList>
    </citation>
    <scope>NUCLEOTIDE SEQUENCE [LARGE SCALE GENOMIC DNA]</scope>
    <source>
        <strain evidence="4 5">MW4</strain>
    </source>
</reference>
<comment type="caution">
    <text evidence="4">The sequence shown here is derived from an EMBL/GenBank/DDBJ whole genome shotgun (WGS) entry which is preliminary data.</text>
</comment>
<dbReference type="EC" id="3.1.3.1" evidence="4"/>
<dbReference type="CDD" id="cd16012">
    <property type="entry name" value="ALP"/>
    <property type="match status" value="1"/>
</dbReference>
<accession>A0ABT7SI53</accession>
<comment type="similarity">
    <text evidence="2">Belongs to the alkaline phosphatase family.</text>
</comment>
<dbReference type="GO" id="GO:0004035">
    <property type="term" value="F:alkaline phosphatase activity"/>
    <property type="evidence" value="ECO:0007669"/>
    <property type="project" value="UniProtKB-EC"/>
</dbReference>
<evidence type="ECO:0000313" key="5">
    <source>
        <dbReference type="Proteomes" id="UP001529338"/>
    </source>
</evidence>
<dbReference type="PANTHER" id="PTHR11596">
    <property type="entry name" value="ALKALINE PHOSPHATASE"/>
    <property type="match status" value="1"/>
</dbReference>
<dbReference type="Proteomes" id="UP001529338">
    <property type="component" value="Unassembled WGS sequence"/>
</dbReference>
<gene>
    <name evidence="4" type="primary">phoA</name>
    <name evidence="4" type="ORF">QRT04_09820</name>
</gene>
<name>A0ABT7SI53_9CELL</name>
<evidence type="ECO:0000313" key="4">
    <source>
        <dbReference type="EMBL" id="MDM7855227.1"/>
    </source>
</evidence>
<dbReference type="InterPro" id="IPR017850">
    <property type="entry name" value="Alkaline_phosphatase_core_sf"/>
</dbReference>
<evidence type="ECO:0000256" key="2">
    <source>
        <dbReference type="RuleBase" id="RU003946"/>
    </source>
</evidence>
<dbReference type="RefSeq" id="WP_289455030.1">
    <property type="nucleotide sequence ID" value="NZ_JAUCGQ010000001.1"/>
</dbReference>
<dbReference type="Gene3D" id="3.40.720.10">
    <property type="entry name" value="Alkaline Phosphatase, subunit A"/>
    <property type="match status" value="1"/>
</dbReference>
<proteinExistence type="inferred from homology"/>
<dbReference type="SMART" id="SM00098">
    <property type="entry name" value="alkPPc"/>
    <property type="match status" value="1"/>
</dbReference>
<dbReference type="PRINTS" id="PR00113">
    <property type="entry name" value="ALKPHPHTASE"/>
</dbReference>
<dbReference type="Pfam" id="PF00245">
    <property type="entry name" value="Alk_phosphatase"/>
    <property type="match status" value="2"/>
</dbReference>